<proteinExistence type="predicted"/>
<organism evidence="1">
    <name type="scientific">marine metagenome</name>
    <dbReference type="NCBI Taxonomy" id="408172"/>
    <lineage>
        <taxon>unclassified sequences</taxon>
        <taxon>metagenomes</taxon>
        <taxon>ecological metagenomes</taxon>
    </lineage>
</organism>
<reference evidence="1" key="1">
    <citation type="submission" date="2018-05" db="EMBL/GenBank/DDBJ databases">
        <authorList>
            <person name="Lanie J.A."/>
            <person name="Ng W.-L."/>
            <person name="Kazmierczak K.M."/>
            <person name="Andrzejewski T.M."/>
            <person name="Davidsen T.M."/>
            <person name="Wayne K.J."/>
            <person name="Tettelin H."/>
            <person name="Glass J.I."/>
            <person name="Rusch D."/>
            <person name="Podicherti R."/>
            <person name="Tsui H.-C.T."/>
            <person name="Winkler M.E."/>
        </authorList>
    </citation>
    <scope>NUCLEOTIDE SEQUENCE</scope>
</reference>
<gene>
    <name evidence="1" type="ORF">METZ01_LOCUS355231</name>
</gene>
<name>A0A382RZF0_9ZZZZ</name>
<accession>A0A382RZF0</accession>
<dbReference type="AlphaFoldDB" id="A0A382RZF0"/>
<evidence type="ECO:0008006" key="2">
    <source>
        <dbReference type="Google" id="ProtNLM"/>
    </source>
</evidence>
<evidence type="ECO:0000313" key="1">
    <source>
        <dbReference type="EMBL" id="SVD02377.1"/>
    </source>
</evidence>
<dbReference type="PROSITE" id="PS51257">
    <property type="entry name" value="PROKAR_LIPOPROTEIN"/>
    <property type="match status" value="1"/>
</dbReference>
<sequence>MLQMIRLSFIFAVLVAAGCTTIKTEHHITLDHNITIKIEKEVNSFLDDLYGDSETEETKAENGDKKE</sequence>
<protein>
    <recommendedName>
        <fullName evidence="2">Lipoprotein</fullName>
    </recommendedName>
</protein>
<dbReference type="EMBL" id="UINC01124914">
    <property type="protein sequence ID" value="SVD02377.1"/>
    <property type="molecule type" value="Genomic_DNA"/>
</dbReference>